<dbReference type="RefSeq" id="WP_349242836.1">
    <property type="nucleotide sequence ID" value="NZ_JASCXX010000001.1"/>
</dbReference>
<evidence type="ECO:0000256" key="3">
    <source>
        <dbReference type="ARBA" id="ARBA00022748"/>
    </source>
</evidence>
<feature type="transmembrane region" description="Helical" evidence="6">
    <location>
        <begin position="308"/>
        <end position="326"/>
    </location>
</feature>
<feature type="domain" description="ResB-like" evidence="7">
    <location>
        <begin position="71"/>
        <end position="148"/>
    </location>
</feature>
<feature type="transmembrane region" description="Helical" evidence="6">
    <location>
        <begin position="65"/>
        <end position="87"/>
    </location>
</feature>
<keyword evidence="9" id="KW-1185">Reference proteome</keyword>
<feature type="domain" description="ResB-like" evidence="7">
    <location>
        <begin position="246"/>
        <end position="291"/>
    </location>
</feature>
<evidence type="ECO:0000313" key="9">
    <source>
        <dbReference type="Proteomes" id="UP001431776"/>
    </source>
</evidence>
<dbReference type="GO" id="GO:0016020">
    <property type="term" value="C:membrane"/>
    <property type="evidence" value="ECO:0007669"/>
    <property type="project" value="UniProtKB-SubCell"/>
</dbReference>
<dbReference type="Proteomes" id="UP001431776">
    <property type="component" value="Unassembled WGS sequence"/>
</dbReference>
<keyword evidence="2 6" id="KW-0812">Transmembrane</keyword>
<keyword evidence="5 6" id="KW-0472">Membrane</keyword>
<comment type="caution">
    <text evidence="8">The sequence shown here is derived from an EMBL/GenBank/DDBJ whole genome shotgun (WGS) entry which is preliminary data.</text>
</comment>
<protein>
    <submittedName>
        <fullName evidence="8">Cytochrome c biogenesis protein ResB</fullName>
    </submittedName>
</protein>
<reference evidence="8" key="1">
    <citation type="submission" date="2023-05" db="EMBL/GenBank/DDBJ databases">
        <title>Anaerotaeda fermentans gen. nov., sp. nov., a novel anaerobic planctomycete of the new family within the order Sedimentisphaerales isolated from Taman Peninsula, Russia.</title>
        <authorList>
            <person name="Khomyakova M.A."/>
            <person name="Merkel A.Y."/>
            <person name="Slobodkin A.I."/>
        </authorList>
    </citation>
    <scope>NUCLEOTIDE SEQUENCE</scope>
    <source>
        <strain evidence="8">M17dextr</strain>
    </source>
</reference>
<dbReference type="AlphaFoldDB" id="A0AAW6TNZ7"/>
<evidence type="ECO:0000259" key="7">
    <source>
        <dbReference type="Pfam" id="PF05140"/>
    </source>
</evidence>
<accession>A0AAW6TNZ7</accession>
<dbReference type="Pfam" id="PF05140">
    <property type="entry name" value="ResB"/>
    <property type="match status" value="2"/>
</dbReference>
<comment type="subcellular location">
    <subcellularLocation>
        <location evidence="1">Membrane</location>
        <topology evidence="1">Multi-pass membrane protein</topology>
    </subcellularLocation>
</comment>
<keyword evidence="3" id="KW-0201">Cytochrome c-type biogenesis</keyword>
<gene>
    <name evidence="8" type="ORF">QJ522_00090</name>
</gene>
<evidence type="ECO:0000256" key="2">
    <source>
        <dbReference type="ARBA" id="ARBA00022692"/>
    </source>
</evidence>
<dbReference type="InterPro" id="IPR007816">
    <property type="entry name" value="ResB-like_domain"/>
</dbReference>
<dbReference type="InterPro" id="IPR023494">
    <property type="entry name" value="Cyt_c_bgen_Ccs1/CcsB/ResB"/>
</dbReference>
<dbReference type="EMBL" id="JASCXX010000001">
    <property type="protein sequence ID" value="MDI6447426.1"/>
    <property type="molecule type" value="Genomic_DNA"/>
</dbReference>
<proteinExistence type="predicted"/>
<dbReference type="PANTHER" id="PTHR31566">
    <property type="entry name" value="CYTOCHROME C BIOGENESIS PROTEIN CCS1, CHLOROPLASTIC"/>
    <property type="match status" value="1"/>
</dbReference>
<sequence length="345" mass="38964">MVRLKRPLLWACLIAIAALTTLSVYGAFLGADRAQAFFNSVPVAVFWGTFVALLAAGIVAFRRLLWVPSLLLMHLGCILVVLGGMWGSKPGQDFQERFLGTERISKGQMPILEGTAENRVAIADSNETKELPFSIRLRKFRIEYYEPGDLYIYSRDGGRWKLPAEAGRSQRLGRDLGMVTIQRVFRNFKMDVSGDERIAVDAPGGSNPALEVTIERPDGSTARRYVFLQRAGHNDPSDPLALTYTQSVRDYISELEVVRDNEVVASKDIEVNHPLYYGGYHFYQHKYGQNQFGDYTILMVVADSGLRIVYSGYAMLMVGIVWHFWGRPLRSALRNRRSNERDGNR</sequence>
<evidence type="ECO:0000256" key="6">
    <source>
        <dbReference type="SAM" id="Phobius"/>
    </source>
</evidence>
<name>A0AAW6TNZ7_9BACT</name>
<evidence type="ECO:0000256" key="5">
    <source>
        <dbReference type="ARBA" id="ARBA00023136"/>
    </source>
</evidence>
<evidence type="ECO:0000313" key="8">
    <source>
        <dbReference type="EMBL" id="MDI6447426.1"/>
    </source>
</evidence>
<keyword evidence="4 6" id="KW-1133">Transmembrane helix</keyword>
<feature type="transmembrane region" description="Helical" evidence="6">
    <location>
        <begin position="36"/>
        <end position="58"/>
    </location>
</feature>
<dbReference type="GO" id="GO:0017004">
    <property type="term" value="P:cytochrome complex assembly"/>
    <property type="evidence" value="ECO:0007669"/>
    <property type="project" value="UniProtKB-KW"/>
</dbReference>
<evidence type="ECO:0000256" key="1">
    <source>
        <dbReference type="ARBA" id="ARBA00004141"/>
    </source>
</evidence>
<organism evidence="8 9">
    <name type="scientific">Anaerobaca lacustris</name>
    <dbReference type="NCBI Taxonomy" id="3044600"/>
    <lineage>
        <taxon>Bacteria</taxon>
        <taxon>Pseudomonadati</taxon>
        <taxon>Planctomycetota</taxon>
        <taxon>Phycisphaerae</taxon>
        <taxon>Sedimentisphaerales</taxon>
        <taxon>Anaerobacaceae</taxon>
        <taxon>Anaerobaca</taxon>
    </lineage>
</organism>
<evidence type="ECO:0000256" key="4">
    <source>
        <dbReference type="ARBA" id="ARBA00022989"/>
    </source>
</evidence>